<dbReference type="EMBL" id="AE005674">
    <property type="protein sequence ID" value="AAN41970.1"/>
    <property type="molecule type" value="Genomic_DNA"/>
</dbReference>
<accession>A0A2G3EUV1</accession>
<feature type="region of interest" description="Disordered" evidence="1">
    <location>
        <begin position="1"/>
        <end position="35"/>
    </location>
</feature>
<sequence>MHRIDTKTAKKDKFGAGKNGFTRGNPQTGTPATDLDDDYFDMLQEELCSVVEASGASLEKGRHDQLLTALRALLLSRKNPFGDIKSDGTVKTALENLGLGEAAKRNVGTGANQIPDMSLFASINTVTAAAQKFPSGLILQCGQLNGAPNVSSTYGMRFPMTFSRVIAVVVTLNVTGAAGQPTVSATSVQNTGFNITVSPGSGYGSSADAYYIAMGY</sequence>
<reference evidence="3 4" key="1">
    <citation type="journal article" date="2002" name="Nucleic Acids Res.">
        <title>Genome sequence of Shigella flexneri 2a: insights into pathogenicity through comparison with genomes of Escherichia coli K12 and O157.</title>
        <authorList>
            <person name="Jin Q."/>
            <person name="Yuan Z."/>
            <person name="Xu J."/>
            <person name="Wang Y."/>
            <person name="Shen Y."/>
            <person name="Lu W."/>
            <person name="Wang J."/>
            <person name="Liu H."/>
            <person name="Yang J."/>
            <person name="Yang F."/>
            <person name="Zhang X."/>
            <person name="Zhang J."/>
            <person name="Yang G."/>
            <person name="Wu H."/>
            <person name="Qu D."/>
            <person name="Dong J."/>
            <person name="Sun L."/>
            <person name="Xue Y."/>
            <person name="Zhao A."/>
            <person name="Gao Y."/>
            <person name="Zhu J."/>
            <person name="Kan B."/>
            <person name="Ding K."/>
            <person name="Chen S."/>
            <person name="Cheng H."/>
            <person name="Yao Z."/>
            <person name="He B."/>
            <person name="Chen R."/>
            <person name="Ma D."/>
            <person name="Qiang B."/>
            <person name="Wen Y."/>
            <person name="Hou Y."/>
            <person name="Yu J."/>
        </authorList>
    </citation>
    <scope>NUCLEOTIDE SEQUENCE [LARGE SCALE GENOMIC DNA]</scope>
    <source>
        <strain evidence="4">301 / Serotype 2a</strain>
    </source>
</reference>
<dbReference type="GeneID" id="1025750"/>
<evidence type="ECO:0000256" key="1">
    <source>
        <dbReference type="SAM" id="MobiDB-lite"/>
    </source>
</evidence>
<accession>A0A0H2VUX3</accession>
<dbReference type="Proteomes" id="UP000001006">
    <property type="component" value="Chromosome"/>
</dbReference>
<keyword evidence="4" id="KW-1185">Reference proteome</keyword>
<feature type="domain" description="Putative tail fiber protein gp53-like C-terminal" evidence="2">
    <location>
        <begin position="132"/>
        <end position="216"/>
    </location>
</feature>
<evidence type="ECO:0000313" key="4">
    <source>
        <dbReference type="Proteomes" id="UP000001006"/>
    </source>
</evidence>
<accession>Q7C308</accession>
<dbReference type="Gene3D" id="2.60.40.3940">
    <property type="match status" value="1"/>
</dbReference>
<protein>
    <submittedName>
        <fullName evidence="3">Hypothetical bacteriophage protein</fullName>
    </submittedName>
</protein>
<dbReference type="RefSeq" id="WP_000554647.1">
    <property type="nucleotide sequence ID" value="NZ_BSBP01000263.1"/>
</dbReference>
<dbReference type="AlphaFoldDB" id="A0A0H2VUX3"/>
<feature type="compositionally biased region" description="Basic and acidic residues" evidence="1">
    <location>
        <begin position="1"/>
        <end position="15"/>
    </location>
</feature>
<dbReference type="PaxDb" id="198214-SF0311"/>
<evidence type="ECO:0000259" key="2">
    <source>
        <dbReference type="Pfam" id="PF21882"/>
    </source>
</evidence>
<dbReference type="PATRIC" id="fig|198214.7.peg.357"/>
<name>A0A0H2VUX3_SHIFL</name>
<dbReference type="KEGG" id="sfl:SF0311"/>
<organism evidence="3 4">
    <name type="scientific">Shigella flexneri</name>
    <dbReference type="NCBI Taxonomy" id="623"/>
    <lineage>
        <taxon>Bacteria</taxon>
        <taxon>Pseudomonadati</taxon>
        <taxon>Pseudomonadota</taxon>
        <taxon>Gammaproteobacteria</taxon>
        <taxon>Enterobacterales</taxon>
        <taxon>Enterobacteriaceae</taxon>
        <taxon>Shigella</taxon>
    </lineage>
</organism>
<dbReference type="RefSeq" id="NP_706263.1">
    <property type="nucleotide sequence ID" value="NC_004337.2"/>
</dbReference>
<accession>Q83M73</accession>
<proteinExistence type="predicted"/>
<evidence type="ECO:0000313" key="3">
    <source>
        <dbReference type="EMBL" id="AAN41970.1"/>
    </source>
</evidence>
<dbReference type="InterPro" id="IPR054075">
    <property type="entry name" value="Gp53-like_C"/>
</dbReference>
<dbReference type="Pfam" id="PF21882">
    <property type="entry name" value="Gp53-like_C"/>
    <property type="match status" value="1"/>
</dbReference>
<feature type="compositionally biased region" description="Polar residues" evidence="1">
    <location>
        <begin position="22"/>
        <end position="31"/>
    </location>
</feature>
<gene>
    <name evidence="3" type="ordered locus">SF0311</name>
</gene>